<dbReference type="EMBL" id="CALOZG010000001">
    <property type="protein sequence ID" value="CAH3871325.1"/>
    <property type="molecule type" value="Genomic_DNA"/>
</dbReference>
<gene>
    <name evidence="2" type="ORF">PIBRA_LOCUS560</name>
</gene>
<dbReference type="AlphaFoldDB" id="A0A9P0WX55"/>
<accession>A0A9P0WX55</accession>
<dbReference type="Proteomes" id="UP001152562">
    <property type="component" value="Unassembled WGS sequence"/>
</dbReference>
<evidence type="ECO:0000313" key="2">
    <source>
        <dbReference type="EMBL" id="CAH3871325.1"/>
    </source>
</evidence>
<organism evidence="2 3">
    <name type="scientific">Pieris brassicae</name>
    <name type="common">White butterfly</name>
    <name type="synonym">Large white butterfly</name>
    <dbReference type="NCBI Taxonomy" id="7116"/>
    <lineage>
        <taxon>Eukaryota</taxon>
        <taxon>Metazoa</taxon>
        <taxon>Ecdysozoa</taxon>
        <taxon>Arthropoda</taxon>
        <taxon>Hexapoda</taxon>
        <taxon>Insecta</taxon>
        <taxon>Pterygota</taxon>
        <taxon>Neoptera</taxon>
        <taxon>Endopterygota</taxon>
        <taxon>Lepidoptera</taxon>
        <taxon>Glossata</taxon>
        <taxon>Ditrysia</taxon>
        <taxon>Papilionoidea</taxon>
        <taxon>Pieridae</taxon>
        <taxon>Pierinae</taxon>
        <taxon>Pieris</taxon>
    </lineage>
</organism>
<feature type="compositionally biased region" description="Polar residues" evidence="1">
    <location>
        <begin position="26"/>
        <end position="37"/>
    </location>
</feature>
<comment type="caution">
    <text evidence="2">The sequence shown here is derived from an EMBL/GenBank/DDBJ whole genome shotgun (WGS) entry which is preliminary data.</text>
</comment>
<name>A0A9P0WX55_PIEBR</name>
<proteinExistence type="predicted"/>
<evidence type="ECO:0000313" key="3">
    <source>
        <dbReference type="Proteomes" id="UP001152562"/>
    </source>
</evidence>
<protein>
    <submittedName>
        <fullName evidence="2">Uncharacterized protein</fullName>
    </submittedName>
</protein>
<evidence type="ECO:0000256" key="1">
    <source>
        <dbReference type="SAM" id="MobiDB-lite"/>
    </source>
</evidence>
<reference evidence="2" key="1">
    <citation type="submission" date="2022-05" db="EMBL/GenBank/DDBJ databases">
        <authorList>
            <person name="Okamura Y."/>
        </authorList>
    </citation>
    <scope>NUCLEOTIDE SEQUENCE</scope>
</reference>
<sequence length="76" mass="7940">MAADALPSLGRCRSRQTPVKARGAGTQAQRGKSNEATRSAGGETLTPQAAHSPLPRLAPGASPHELLLRTNLHSNF</sequence>
<feature type="region of interest" description="Disordered" evidence="1">
    <location>
        <begin position="1"/>
        <end position="76"/>
    </location>
</feature>
<keyword evidence="3" id="KW-1185">Reference proteome</keyword>